<keyword evidence="2" id="KW-1185">Reference proteome</keyword>
<proteinExistence type="predicted"/>
<sequence length="118" mass="13248">MSSLEKGDLSTGHPIKNIYISCHHIDWNRSKRPTHYSHTLIVASAALHSSLLQTTILPHSTDIPSAPSTPHTVHPPHHWLSPQPLSSQYGHRKPTKIPAKTEVPTSFTHFLGYNRLIR</sequence>
<organism evidence="1 2">
    <name type="scientific">Portunus trituberculatus</name>
    <name type="common">Swimming crab</name>
    <name type="synonym">Neptunus trituberculatus</name>
    <dbReference type="NCBI Taxonomy" id="210409"/>
    <lineage>
        <taxon>Eukaryota</taxon>
        <taxon>Metazoa</taxon>
        <taxon>Ecdysozoa</taxon>
        <taxon>Arthropoda</taxon>
        <taxon>Crustacea</taxon>
        <taxon>Multicrustacea</taxon>
        <taxon>Malacostraca</taxon>
        <taxon>Eumalacostraca</taxon>
        <taxon>Eucarida</taxon>
        <taxon>Decapoda</taxon>
        <taxon>Pleocyemata</taxon>
        <taxon>Brachyura</taxon>
        <taxon>Eubrachyura</taxon>
        <taxon>Portunoidea</taxon>
        <taxon>Portunidae</taxon>
        <taxon>Portuninae</taxon>
        <taxon>Portunus</taxon>
    </lineage>
</organism>
<protein>
    <submittedName>
        <fullName evidence="1">Uncharacterized protein</fullName>
    </submittedName>
</protein>
<accession>A0A5B7JYQ4</accession>
<dbReference type="EMBL" id="VSRR010118299">
    <property type="protein sequence ID" value="MPC99426.1"/>
    <property type="molecule type" value="Genomic_DNA"/>
</dbReference>
<evidence type="ECO:0000313" key="2">
    <source>
        <dbReference type="Proteomes" id="UP000324222"/>
    </source>
</evidence>
<gene>
    <name evidence="1" type="ORF">E2C01_094839</name>
</gene>
<dbReference type="Proteomes" id="UP000324222">
    <property type="component" value="Unassembled WGS sequence"/>
</dbReference>
<reference evidence="1 2" key="1">
    <citation type="submission" date="2019-05" db="EMBL/GenBank/DDBJ databases">
        <title>Another draft genome of Portunus trituberculatus and its Hox gene families provides insights of decapod evolution.</title>
        <authorList>
            <person name="Jeong J.-H."/>
            <person name="Song I."/>
            <person name="Kim S."/>
            <person name="Choi T."/>
            <person name="Kim D."/>
            <person name="Ryu S."/>
            <person name="Kim W."/>
        </authorList>
    </citation>
    <scope>NUCLEOTIDE SEQUENCE [LARGE SCALE GENOMIC DNA]</scope>
    <source>
        <tissue evidence="1">Muscle</tissue>
    </source>
</reference>
<dbReference type="AlphaFoldDB" id="A0A5B7JYQ4"/>
<comment type="caution">
    <text evidence="1">The sequence shown here is derived from an EMBL/GenBank/DDBJ whole genome shotgun (WGS) entry which is preliminary data.</text>
</comment>
<evidence type="ECO:0000313" key="1">
    <source>
        <dbReference type="EMBL" id="MPC99426.1"/>
    </source>
</evidence>
<name>A0A5B7JYQ4_PORTR</name>